<dbReference type="GO" id="GO:0005737">
    <property type="term" value="C:cytoplasm"/>
    <property type="evidence" value="ECO:0007669"/>
    <property type="project" value="TreeGrafter"/>
</dbReference>
<comment type="caution">
    <text evidence="10">Lacks conserved residue(s) required for the propagation of feature annotation.</text>
</comment>
<dbReference type="EC" id="2.5.1.3" evidence="10"/>
<evidence type="ECO:0000256" key="7">
    <source>
        <dbReference type="ARBA" id="ARBA00047334"/>
    </source>
</evidence>
<keyword evidence="5" id="KW-0460">Magnesium</keyword>
<dbReference type="InterPro" id="IPR022998">
    <property type="entry name" value="ThiamineP_synth_TenI"/>
</dbReference>
<evidence type="ECO:0000313" key="13">
    <source>
        <dbReference type="Proteomes" id="UP000262583"/>
    </source>
</evidence>
<dbReference type="AlphaFoldDB" id="A0A2Z4Y5H8"/>
<comment type="similarity">
    <text evidence="10">Belongs to the thiamine-phosphate synthase family.</text>
</comment>
<comment type="catalytic activity">
    <reaction evidence="8 10">
        <text>2-(2-carboxy-4-methylthiazol-5-yl)ethyl phosphate + 4-amino-2-methyl-5-(diphosphooxymethyl)pyrimidine + 2 H(+) = thiamine phosphate + CO2 + diphosphate</text>
        <dbReference type="Rhea" id="RHEA:47848"/>
        <dbReference type="ChEBI" id="CHEBI:15378"/>
        <dbReference type="ChEBI" id="CHEBI:16526"/>
        <dbReference type="ChEBI" id="CHEBI:33019"/>
        <dbReference type="ChEBI" id="CHEBI:37575"/>
        <dbReference type="ChEBI" id="CHEBI:57841"/>
        <dbReference type="ChEBI" id="CHEBI:62890"/>
        <dbReference type="EC" id="2.5.1.3"/>
    </reaction>
</comment>
<comment type="cofactor">
    <cofactor evidence="1">
        <name>Mg(2+)</name>
        <dbReference type="ChEBI" id="CHEBI:18420"/>
    </cofactor>
</comment>
<dbReference type="EMBL" id="CP030759">
    <property type="protein sequence ID" value="AXA36467.1"/>
    <property type="molecule type" value="Genomic_DNA"/>
</dbReference>
<dbReference type="Gene3D" id="3.20.20.70">
    <property type="entry name" value="Aldolase class I"/>
    <property type="match status" value="1"/>
</dbReference>
<evidence type="ECO:0000256" key="5">
    <source>
        <dbReference type="ARBA" id="ARBA00022842"/>
    </source>
</evidence>
<sequence>MMFSAESLRLLLITDDSGRSPAELLRIVQAAIRGGVTGVQLREKQASGQRVRELVGELAALCQGAEVALFLNASLLHHISELPLSVGIHFGAATWHLRNSYVSGARDTLRSIGYSAHEIAEAQQVAQEGAHYVTLSPIYDTPSKRGILEPRGPAWLKLARGSLGEFPIVALGGIDGTNAREVVRAGADGIAVIRAIMAAPDPELAARQLREQVELGLRDRQNELRQGT</sequence>
<dbReference type="UniPathway" id="UPA00060">
    <property type="reaction ID" value="UER00141"/>
</dbReference>
<dbReference type="InterPro" id="IPR013785">
    <property type="entry name" value="Aldolase_TIM"/>
</dbReference>
<dbReference type="Pfam" id="PF02581">
    <property type="entry name" value="TMP-TENI"/>
    <property type="match status" value="1"/>
</dbReference>
<evidence type="ECO:0000259" key="11">
    <source>
        <dbReference type="Pfam" id="PF02581"/>
    </source>
</evidence>
<dbReference type="Proteomes" id="UP000262583">
    <property type="component" value="Chromosome"/>
</dbReference>
<dbReference type="HAMAP" id="MF_00097">
    <property type="entry name" value="TMP_synthase"/>
    <property type="match status" value="1"/>
</dbReference>
<keyword evidence="4" id="KW-0479">Metal-binding</keyword>
<dbReference type="GO" id="GO:0000287">
    <property type="term" value="F:magnesium ion binding"/>
    <property type="evidence" value="ECO:0007669"/>
    <property type="project" value="UniProtKB-UniRule"/>
</dbReference>
<proteinExistence type="inferred from homology"/>
<name>A0A2Z4Y5H8_SUMC1</name>
<feature type="binding site" evidence="10">
    <location>
        <position position="115"/>
    </location>
    <ligand>
        <name>4-amino-2-methyl-5-(diphosphooxymethyl)pyrimidine</name>
        <dbReference type="ChEBI" id="CHEBI:57841"/>
    </ligand>
</feature>
<evidence type="ECO:0000256" key="10">
    <source>
        <dbReference type="HAMAP-Rule" id="MF_00097"/>
    </source>
</evidence>
<dbReference type="PANTHER" id="PTHR20857:SF15">
    <property type="entry name" value="THIAMINE-PHOSPHATE SYNTHASE"/>
    <property type="match status" value="1"/>
</dbReference>
<comment type="pathway">
    <text evidence="2 10">Cofactor biosynthesis; thiamine diphosphate biosynthesis; thiamine phosphate from 4-amino-2-methyl-5-diphosphomethylpyrimidine and 4-methyl-5-(2-phosphoethyl)-thiazole: step 1/1.</text>
</comment>
<keyword evidence="3 10" id="KW-0808">Transferase</keyword>
<reference evidence="12 13" key="1">
    <citation type="submission" date="2018-05" db="EMBL/GenBank/DDBJ databases">
        <title>A metagenomic window into the 2 km-deep terrestrial subsurface aquifer revealed taxonomically and functionally diverse microbial community comprising novel uncultured bacterial lineages.</title>
        <authorList>
            <person name="Kadnikov V.V."/>
            <person name="Mardanov A.V."/>
            <person name="Beletsky A.V."/>
            <person name="Banks D."/>
            <person name="Pimenov N.V."/>
            <person name="Frank Y.A."/>
            <person name="Karnachuk O.V."/>
            <person name="Ravin N.V."/>
        </authorList>
    </citation>
    <scope>NUCLEOTIDE SEQUENCE [LARGE SCALE GENOMIC DNA]</scope>
    <source>
        <strain evidence="12">BY</strain>
    </source>
</reference>
<evidence type="ECO:0000256" key="6">
    <source>
        <dbReference type="ARBA" id="ARBA00022977"/>
    </source>
</evidence>
<evidence type="ECO:0000256" key="4">
    <source>
        <dbReference type="ARBA" id="ARBA00022723"/>
    </source>
</evidence>
<dbReference type="GO" id="GO:0004789">
    <property type="term" value="F:thiamine-phosphate diphosphorylase activity"/>
    <property type="evidence" value="ECO:0007669"/>
    <property type="project" value="UniProtKB-UniRule"/>
</dbReference>
<organism evidence="12 13">
    <name type="scientific">Sumerlaea chitinivorans</name>
    <dbReference type="NCBI Taxonomy" id="2250252"/>
    <lineage>
        <taxon>Bacteria</taxon>
        <taxon>Candidatus Sumerlaeota</taxon>
        <taxon>Candidatus Sumerlaeia</taxon>
        <taxon>Candidatus Sumerlaeales</taxon>
        <taxon>Candidatus Sumerlaeaceae</taxon>
        <taxon>Candidatus Sumerlaea</taxon>
    </lineage>
</organism>
<comment type="function">
    <text evidence="10">Condenses 4-methyl-5-(beta-hydroxyethyl)thiazole monophosphate (THZ-P) and 2-methyl-4-amino-5-hydroxymethyl pyrimidine pyrophosphate (HMP-PP) to form thiamine monophosphate (TMP).</text>
</comment>
<evidence type="ECO:0000256" key="1">
    <source>
        <dbReference type="ARBA" id="ARBA00001946"/>
    </source>
</evidence>
<feature type="binding site" evidence="10">
    <location>
        <position position="72"/>
    </location>
    <ligand>
        <name>4-amino-2-methyl-5-(diphosphooxymethyl)pyrimidine</name>
        <dbReference type="ChEBI" id="CHEBI:57841"/>
    </ligand>
</feature>
<comment type="catalytic activity">
    <reaction evidence="7 10">
        <text>4-methyl-5-(2-phosphooxyethyl)-thiazole + 4-amino-2-methyl-5-(diphosphooxymethyl)pyrimidine + H(+) = thiamine phosphate + diphosphate</text>
        <dbReference type="Rhea" id="RHEA:22328"/>
        <dbReference type="ChEBI" id="CHEBI:15378"/>
        <dbReference type="ChEBI" id="CHEBI:33019"/>
        <dbReference type="ChEBI" id="CHEBI:37575"/>
        <dbReference type="ChEBI" id="CHEBI:57841"/>
        <dbReference type="ChEBI" id="CHEBI:58296"/>
        <dbReference type="EC" id="2.5.1.3"/>
    </reaction>
</comment>
<protein>
    <recommendedName>
        <fullName evidence="10">Thiamine-phosphate synthase</fullName>
        <shortName evidence="10">TP synthase</shortName>
        <shortName evidence="10">TPS</shortName>
        <ecNumber evidence="10">2.5.1.3</ecNumber>
    </recommendedName>
    <alternativeName>
        <fullName evidence="10">Thiamine-phosphate pyrophosphorylase</fullName>
        <shortName evidence="10">TMP pyrophosphorylase</shortName>
        <shortName evidence="10">TMP-PPase</shortName>
    </alternativeName>
</protein>
<dbReference type="GO" id="GO:0009228">
    <property type="term" value="P:thiamine biosynthetic process"/>
    <property type="evidence" value="ECO:0007669"/>
    <property type="project" value="UniProtKB-KW"/>
</dbReference>
<dbReference type="CDD" id="cd00564">
    <property type="entry name" value="TMP_TenI"/>
    <property type="match status" value="1"/>
</dbReference>
<evidence type="ECO:0000313" key="12">
    <source>
        <dbReference type="EMBL" id="AXA36467.1"/>
    </source>
</evidence>
<dbReference type="GO" id="GO:0009229">
    <property type="term" value="P:thiamine diphosphate biosynthetic process"/>
    <property type="evidence" value="ECO:0007669"/>
    <property type="project" value="UniProtKB-UniRule"/>
</dbReference>
<evidence type="ECO:0000256" key="8">
    <source>
        <dbReference type="ARBA" id="ARBA00047851"/>
    </source>
</evidence>
<feature type="binding site" evidence="10">
    <location>
        <begin position="141"/>
        <end position="143"/>
    </location>
    <ligand>
        <name>2-[(2R,5Z)-2-carboxy-4-methylthiazol-5(2H)-ylidene]ethyl phosphate</name>
        <dbReference type="ChEBI" id="CHEBI:62899"/>
    </ligand>
</feature>
<evidence type="ECO:0000256" key="2">
    <source>
        <dbReference type="ARBA" id="ARBA00005165"/>
    </source>
</evidence>
<evidence type="ECO:0000256" key="3">
    <source>
        <dbReference type="ARBA" id="ARBA00022679"/>
    </source>
</evidence>
<feature type="domain" description="Thiamine phosphate synthase/TenI" evidence="11">
    <location>
        <begin position="10"/>
        <end position="196"/>
    </location>
</feature>
<accession>A0A2Z4Y5H8</accession>
<dbReference type="KEGG" id="schv:BRCON_1690"/>
<keyword evidence="6 10" id="KW-0784">Thiamine biosynthesis</keyword>
<feature type="binding site" evidence="10">
    <location>
        <position position="173"/>
    </location>
    <ligand>
        <name>2-[(2R,5Z)-2-carboxy-4-methylthiazol-5(2H)-ylidene]ethyl phosphate</name>
        <dbReference type="ChEBI" id="CHEBI:62899"/>
    </ligand>
</feature>
<dbReference type="InterPro" id="IPR034291">
    <property type="entry name" value="TMP_synthase"/>
</dbReference>
<comment type="catalytic activity">
    <reaction evidence="9 10">
        <text>2-[(2R,5Z)-2-carboxy-4-methylthiazol-5(2H)-ylidene]ethyl phosphate + 4-amino-2-methyl-5-(diphosphooxymethyl)pyrimidine + 2 H(+) = thiamine phosphate + CO2 + diphosphate</text>
        <dbReference type="Rhea" id="RHEA:47844"/>
        <dbReference type="ChEBI" id="CHEBI:15378"/>
        <dbReference type="ChEBI" id="CHEBI:16526"/>
        <dbReference type="ChEBI" id="CHEBI:33019"/>
        <dbReference type="ChEBI" id="CHEBI:37575"/>
        <dbReference type="ChEBI" id="CHEBI:57841"/>
        <dbReference type="ChEBI" id="CHEBI:62899"/>
        <dbReference type="EC" id="2.5.1.3"/>
    </reaction>
</comment>
<feature type="binding site" evidence="10">
    <location>
        <position position="144"/>
    </location>
    <ligand>
        <name>4-amino-2-methyl-5-(diphosphooxymethyl)pyrimidine</name>
        <dbReference type="ChEBI" id="CHEBI:57841"/>
    </ligand>
</feature>
<gene>
    <name evidence="10" type="primary">thiE</name>
    <name evidence="12" type="ORF">BRCON_1690</name>
</gene>
<dbReference type="SUPFAM" id="SSF51391">
    <property type="entry name" value="Thiamin phosphate synthase"/>
    <property type="match status" value="1"/>
</dbReference>
<evidence type="ECO:0000256" key="9">
    <source>
        <dbReference type="ARBA" id="ARBA00047883"/>
    </source>
</evidence>
<feature type="binding site" evidence="10">
    <location>
        <begin position="40"/>
        <end position="44"/>
    </location>
    <ligand>
        <name>4-amino-2-methyl-5-(diphosphooxymethyl)pyrimidine</name>
        <dbReference type="ChEBI" id="CHEBI:57841"/>
    </ligand>
</feature>
<dbReference type="InterPro" id="IPR036206">
    <property type="entry name" value="ThiamineP_synth_sf"/>
</dbReference>
<dbReference type="PANTHER" id="PTHR20857">
    <property type="entry name" value="THIAMINE-PHOSPHATE PYROPHOSPHORYLASE"/>
    <property type="match status" value="1"/>
</dbReference>